<dbReference type="PANTHER" id="PTHR31147">
    <property type="entry name" value="ACYL TRANSFERASE 4"/>
    <property type="match status" value="1"/>
</dbReference>
<protein>
    <submittedName>
        <fullName evidence="2">3'-N-debenzoyl-2'-deoxytaxol N-benzoyltransferase</fullName>
    </submittedName>
</protein>
<gene>
    <name evidence="2" type="ORF">HS088_TW21G01313</name>
</gene>
<dbReference type="OrthoDB" id="671439at2759"/>
<organism evidence="2 3">
    <name type="scientific">Tripterygium wilfordii</name>
    <name type="common">Thunder God vine</name>
    <dbReference type="NCBI Taxonomy" id="458696"/>
    <lineage>
        <taxon>Eukaryota</taxon>
        <taxon>Viridiplantae</taxon>
        <taxon>Streptophyta</taxon>
        <taxon>Embryophyta</taxon>
        <taxon>Tracheophyta</taxon>
        <taxon>Spermatophyta</taxon>
        <taxon>Magnoliopsida</taxon>
        <taxon>eudicotyledons</taxon>
        <taxon>Gunneridae</taxon>
        <taxon>Pentapetalae</taxon>
        <taxon>rosids</taxon>
        <taxon>fabids</taxon>
        <taxon>Celastrales</taxon>
        <taxon>Celastraceae</taxon>
        <taxon>Tripterygium</taxon>
    </lineage>
</organism>
<dbReference type="AlphaFoldDB" id="A0A7J7C5E2"/>
<evidence type="ECO:0000256" key="1">
    <source>
        <dbReference type="ARBA" id="ARBA00009861"/>
    </source>
</evidence>
<accession>A0A7J7C5E2</accession>
<proteinExistence type="inferred from homology"/>
<dbReference type="PANTHER" id="PTHR31147:SF33">
    <property type="entry name" value="N-HYDROXYCINNAMOYL_BENZOYLTRANSFERASE, PUTATIVE-RELATED"/>
    <property type="match status" value="1"/>
</dbReference>
<dbReference type="InParanoid" id="A0A7J7C5E2"/>
<dbReference type="Proteomes" id="UP000593562">
    <property type="component" value="Unassembled WGS sequence"/>
</dbReference>
<dbReference type="Gene3D" id="3.30.559.10">
    <property type="entry name" value="Chloramphenicol acetyltransferase-like domain"/>
    <property type="match status" value="2"/>
</dbReference>
<dbReference type="InterPro" id="IPR050898">
    <property type="entry name" value="Plant_acyltransferase"/>
</dbReference>
<sequence>MEVNVKETALVLPSTPPFNRDHVLPLSHLDNDPNMNVIFRYLRVYVSTDTVTTSHPFHVISASLSSALLHYFPLAATLRRRDLGRRLELFCSAGQAVPLINASANCTLESVHYLDDLDPHFVERLVPNPDPVEAMVNPCILQVTVFKCGGFCLGAAIHHALCDGLGATQFFNAVAELARGASKISIEPIWDRASLLGPRDPPQVQAPAQEFLSLEKGFEPYNQDIGPVVSECFNVMEEYLDRFKKLLFEHCGSSFTTFEALGAFIWRAKVKASGSPGDEKVKFAYSMNIRRTVKPPLPVGYWGNGCVAIYVQLSVKELLEQPIWRTVELIKKSKSNATDEYVRSFIDFQEIHYGDGITAGKGVSGFTDWRHLGHSSVDFGWGGPVTVLPLSKHLLGSVEPCYFLPYSSANAGKKNGFKVLVNLRETAMPAFKKEMEKFSNQEFDHLL</sequence>
<keyword evidence="2" id="KW-0808">Transferase</keyword>
<comment type="caution">
    <text evidence="2">The sequence shown here is derived from an EMBL/GenBank/DDBJ whole genome shotgun (WGS) entry which is preliminary data.</text>
</comment>
<evidence type="ECO:0000313" key="2">
    <source>
        <dbReference type="EMBL" id="KAF5729155.1"/>
    </source>
</evidence>
<dbReference type="GO" id="GO:0016740">
    <property type="term" value="F:transferase activity"/>
    <property type="evidence" value="ECO:0007669"/>
    <property type="project" value="UniProtKB-KW"/>
</dbReference>
<dbReference type="EMBL" id="JAAARO010000021">
    <property type="protein sequence ID" value="KAF5729155.1"/>
    <property type="molecule type" value="Genomic_DNA"/>
</dbReference>
<dbReference type="FunCoup" id="A0A7J7C5E2">
    <property type="interactions" value="47"/>
</dbReference>
<comment type="similarity">
    <text evidence="1">Belongs to the plant acyltransferase family.</text>
</comment>
<reference evidence="2 3" key="1">
    <citation type="journal article" date="2020" name="Nat. Commun.">
        <title>Genome of Tripterygium wilfordii and identification of cytochrome P450 involved in triptolide biosynthesis.</title>
        <authorList>
            <person name="Tu L."/>
            <person name="Su P."/>
            <person name="Zhang Z."/>
            <person name="Gao L."/>
            <person name="Wang J."/>
            <person name="Hu T."/>
            <person name="Zhou J."/>
            <person name="Zhang Y."/>
            <person name="Zhao Y."/>
            <person name="Liu Y."/>
            <person name="Song Y."/>
            <person name="Tong Y."/>
            <person name="Lu Y."/>
            <person name="Yang J."/>
            <person name="Xu C."/>
            <person name="Jia M."/>
            <person name="Peters R.J."/>
            <person name="Huang L."/>
            <person name="Gao W."/>
        </authorList>
    </citation>
    <scope>NUCLEOTIDE SEQUENCE [LARGE SCALE GENOMIC DNA]</scope>
    <source>
        <strain evidence="3">cv. XIE 37</strain>
        <tissue evidence="2">Leaf</tissue>
    </source>
</reference>
<evidence type="ECO:0000313" key="3">
    <source>
        <dbReference type="Proteomes" id="UP000593562"/>
    </source>
</evidence>
<name>A0A7J7C5E2_TRIWF</name>
<dbReference type="Pfam" id="PF02458">
    <property type="entry name" value="Transferase"/>
    <property type="match status" value="1"/>
</dbReference>
<dbReference type="InterPro" id="IPR023213">
    <property type="entry name" value="CAT-like_dom_sf"/>
</dbReference>
<keyword evidence="3" id="KW-1185">Reference proteome</keyword>